<dbReference type="SUPFAM" id="SSF52096">
    <property type="entry name" value="ClpP/crotonase"/>
    <property type="match status" value="1"/>
</dbReference>
<dbReference type="AlphaFoldDB" id="K5BID8"/>
<accession>K5BID8</accession>
<dbReference type="RefSeq" id="WP_005632715.1">
    <property type="nucleotide sequence ID" value="NZ_AMRA01000156.1"/>
</dbReference>
<sequence>MVQVESAQSGPLYGFEAELVVTADGPVRVVLLNRPDDLNGVNRPMHQALARVWDHLGADPDARAVVITGAGSAFSAGGDFGYMQENIDDEVLRAQTIEEARSIIRGMVNCPLPVIAAVNGPAVGLGCSLAVLSDIVLMAEGSFLADPHLRMGLVPGDGGMVWPALAGLSRAKEYLFLGSRIPAEKAVEFGLASRVVAADQVVSEALELAHRLAKVPAPALQSTKTALNEWLRPQLAGAFESALTGELDSMGSVEHRDAVAKARGKNG</sequence>
<evidence type="ECO:0000313" key="2">
    <source>
        <dbReference type="EMBL" id="EKF21189.1"/>
    </source>
</evidence>
<dbReference type="Pfam" id="PF00378">
    <property type="entry name" value="ECH_1"/>
    <property type="match status" value="1"/>
</dbReference>
<dbReference type="Gene3D" id="3.90.226.10">
    <property type="entry name" value="2-enoyl-CoA Hydratase, Chain A, domain 1"/>
    <property type="match status" value="1"/>
</dbReference>
<keyword evidence="2" id="KW-0413">Isomerase</keyword>
<proteinExistence type="inferred from homology"/>
<dbReference type="eggNOG" id="COG1024">
    <property type="taxonomic scope" value="Bacteria"/>
</dbReference>
<reference evidence="2 3" key="1">
    <citation type="journal article" date="2012" name="J. Bacteriol.">
        <title>Genome sequence of Mycobacterium hassiacum DSM 44199, a rare source of heat-stable mycobacterial proteins.</title>
        <authorList>
            <person name="Tiago I."/>
            <person name="Maranha A."/>
            <person name="Mendes V."/>
            <person name="Alarico S."/>
            <person name="Moynihan P.J."/>
            <person name="Clarke A.J."/>
            <person name="Macedo-Ribeiro S."/>
            <person name="Pereira P.J."/>
            <person name="Empadinhas N."/>
        </authorList>
    </citation>
    <scope>NUCLEOTIDE SEQUENCE [LARGE SCALE GENOMIC DNA]</scope>
    <source>
        <strain evidence="3">DSM 44199 / CIP 105218 / JCM 12690 / 3849</strain>
    </source>
</reference>
<dbReference type="OrthoDB" id="4699757at2"/>
<dbReference type="CDD" id="cd06558">
    <property type="entry name" value="crotonase-like"/>
    <property type="match status" value="1"/>
</dbReference>
<dbReference type="PANTHER" id="PTHR43802">
    <property type="entry name" value="ENOYL-COA HYDRATASE"/>
    <property type="match status" value="1"/>
</dbReference>
<keyword evidence="3" id="KW-1185">Reference proteome</keyword>
<dbReference type="GO" id="GO:0016853">
    <property type="term" value="F:isomerase activity"/>
    <property type="evidence" value="ECO:0007669"/>
    <property type="project" value="UniProtKB-KW"/>
</dbReference>
<dbReference type="STRING" id="1122247.GCA_000379865_02285"/>
<dbReference type="InterPro" id="IPR001753">
    <property type="entry name" value="Enoyl-CoA_hydra/iso"/>
</dbReference>
<dbReference type="PATRIC" id="fig|1122247.3.peg.4691"/>
<dbReference type="EMBL" id="AMRA01000156">
    <property type="protein sequence ID" value="EKF21189.1"/>
    <property type="molecule type" value="Genomic_DNA"/>
</dbReference>
<dbReference type="Proteomes" id="UP000006265">
    <property type="component" value="Unassembled WGS sequence"/>
</dbReference>
<name>K5BID8_MYCHD</name>
<protein>
    <submittedName>
        <fullName evidence="2">Enoyl-CoA hydratase/isomerase family protein</fullName>
    </submittedName>
</protein>
<dbReference type="InterPro" id="IPR029045">
    <property type="entry name" value="ClpP/crotonase-like_dom_sf"/>
</dbReference>
<evidence type="ECO:0000256" key="1">
    <source>
        <dbReference type="ARBA" id="ARBA00005254"/>
    </source>
</evidence>
<comment type="caution">
    <text evidence="2">The sequence shown here is derived from an EMBL/GenBank/DDBJ whole genome shotgun (WGS) entry which is preliminary data.</text>
</comment>
<comment type="similarity">
    <text evidence="1">Belongs to the enoyl-CoA hydratase/isomerase family.</text>
</comment>
<dbReference type="PANTHER" id="PTHR43802:SF1">
    <property type="entry name" value="IP11341P-RELATED"/>
    <property type="match status" value="1"/>
</dbReference>
<evidence type="ECO:0000313" key="3">
    <source>
        <dbReference type="Proteomes" id="UP000006265"/>
    </source>
</evidence>
<gene>
    <name evidence="2" type="ORF">C731_4892</name>
</gene>
<organism evidence="2 3">
    <name type="scientific">Mycolicibacterium hassiacum (strain DSM 44199 / CIP 105218 / JCM 12690 / 3849)</name>
    <name type="common">Mycobacterium hassiacum</name>
    <dbReference type="NCBI Taxonomy" id="1122247"/>
    <lineage>
        <taxon>Bacteria</taxon>
        <taxon>Bacillati</taxon>
        <taxon>Actinomycetota</taxon>
        <taxon>Actinomycetes</taxon>
        <taxon>Mycobacteriales</taxon>
        <taxon>Mycobacteriaceae</taxon>
        <taxon>Mycolicibacterium</taxon>
    </lineage>
</organism>